<dbReference type="GO" id="GO:0016491">
    <property type="term" value="F:oxidoreductase activity"/>
    <property type="evidence" value="ECO:0007669"/>
    <property type="project" value="UniProtKB-KW"/>
</dbReference>
<dbReference type="SUPFAM" id="SSF51905">
    <property type="entry name" value="FAD/NAD(P)-binding domain"/>
    <property type="match status" value="1"/>
</dbReference>
<dbReference type="STRING" id="1579316.RC74_08380"/>
<dbReference type="KEGG" id="hat:RC74_08380"/>
<dbReference type="Pfam" id="PF01266">
    <property type="entry name" value="DAO"/>
    <property type="match status" value="1"/>
</dbReference>
<dbReference type="EMBL" id="CP014327">
    <property type="protein sequence ID" value="AML53595.1"/>
    <property type="molecule type" value="Genomic_DNA"/>
</dbReference>
<feature type="domain" description="FAD dependent oxidoreductase" evidence="2">
    <location>
        <begin position="4"/>
        <end position="330"/>
    </location>
</feature>
<dbReference type="GO" id="GO:0005737">
    <property type="term" value="C:cytoplasm"/>
    <property type="evidence" value="ECO:0007669"/>
    <property type="project" value="TreeGrafter"/>
</dbReference>
<protein>
    <submittedName>
        <fullName evidence="3">Oxidoreductase</fullName>
    </submittedName>
</protein>
<dbReference type="AlphaFoldDB" id="A0A126V6K0"/>
<evidence type="ECO:0000313" key="4">
    <source>
        <dbReference type="Proteomes" id="UP000070371"/>
    </source>
</evidence>
<keyword evidence="1" id="KW-0560">Oxidoreductase</keyword>
<dbReference type="SUPFAM" id="SSF54373">
    <property type="entry name" value="FAD-linked reductases, C-terminal domain"/>
    <property type="match status" value="1"/>
</dbReference>
<evidence type="ECO:0000313" key="3">
    <source>
        <dbReference type="EMBL" id="AML53595.1"/>
    </source>
</evidence>
<dbReference type="Gene3D" id="3.50.50.60">
    <property type="entry name" value="FAD/NAD(P)-binding domain"/>
    <property type="match status" value="1"/>
</dbReference>
<dbReference type="InterPro" id="IPR006076">
    <property type="entry name" value="FAD-dep_OxRdtase"/>
</dbReference>
<accession>A0A126V6K0</accession>
<keyword evidence="4" id="KW-1185">Reference proteome</keyword>
<name>A0A126V6K0_9RHOB</name>
<gene>
    <name evidence="3" type="ORF">RC74_08380</name>
</gene>
<evidence type="ECO:0000259" key="2">
    <source>
        <dbReference type="Pfam" id="PF01266"/>
    </source>
</evidence>
<dbReference type="PANTHER" id="PTHR13847:SF289">
    <property type="entry name" value="GLYCINE OXIDASE"/>
    <property type="match status" value="1"/>
</dbReference>
<organism evidence="3 4">
    <name type="scientific">Falsihalocynthiibacter arcticus</name>
    <dbReference type="NCBI Taxonomy" id="1579316"/>
    <lineage>
        <taxon>Bacteria</taxon>
        <taxon>Pseudomonadati</taxon>
        <taxon>Pseudomonadota</taxon>
        <taxon>Alphaproteobacteria</taxon>
        <taxon>Rhodobacterales</taxon>
        <taxon>Roseobacteraceae</taxon>
        <taxon>Falsihalocynthiibacter</taxon>
    </lineage>
</organism>
<dbReference type="InterPro" id="IPR036188">
    <property type="entry name" value="FAD/NAD-bd_sf"/>
</dbReference>
<dbReference type="PANTHER" id="PTHR13847">
    <property type="entry name" value="SARCOSINE DEHYDROGENASE-RELATED"/>
    <property type="match status" value="1"/>
</dbReference>
<dbReference type="Proteomes" id="UP000070371">
    <property type="component" value="Chromosome"/>
</dbReference>
<reference evidence="3 4" key="1">
    <citation type="submission" date="2016-02" db="EMBL/GenBank/DDBJ databases">
        <title>Complete genome sequence of Halocynthiibacter arcticus PAMC 20958t from arctic marine sediment.</title>
        <authorList>
            <person name="Lee Y.M."/>
            <person name="Baek K."/>
            <person name="Lee H.K."/>
            <person name="Shin S.C."/>
        </authorList>
    </citation>
    <scope>NUCLEOTIDE SEQUENCE [LARGE SCALE GENOMIC DNA]</scope>
    <source>
        <strain evidence="3">PAMC 20958</strain>
    </source>
</reference>
<evidence type="ECO:0000256" key="1">
    <source>
        <dbReference type="ARBA" id="ARBA00023002"/>
    </source>
</evidence>
<dbReference type="OrthoDB" id="7818064at2"/>
<dbReference type="RefSeq" id="WP_039001838.1">
    <property type="nucleotide sequence ID" value="NZ_CP014327.1"/>
</dbReference>
<dbReference type="Gene3D" id="3.30.9.10">
    <property type="entry name" value="D-Amino Acid Oxidase, subunit A, domain 2"/>
    <property type="match status" value="1"/>
</dbReference>
<proteinExistence type="predicted"/>
<sequence length="350" mass="37324">MAEITVMGAGAFGLSVAYVCAKAGAKVQVVERASVGAGASGGVVGALAPHTPERWEAKKQFQFESLCMAPAFWRGVEEVSGFATGYGRVGRLQPINTARILELSHERHEAAKEFWHGEASWDVVKAEEHAGWAPESKTGYLVHDTLSARLHPRLATMALAKAVTKLGGEIILGKDVPQTPNTKIIWATGVAGLFAMAKEFDAPIGNGEKGQAALLGYDATGKNQLFSDGIYVVPHSNGTTAIGSTTERYFEDASATDDLLEDLIARAFTAFPMLAQAPVIERWARARPRSFTRAPMIGAYPGRPNNFIANGGFKIGFGMTPKLATTLADLVLNGNDTIPDHFRVEANLAG</sequence>